<dbReference type="RefSeq" id="WP_181267642.1">
    <property type="nucleotide sequence ID" value="NZ_BAAAGB010000001.1"/>
</dbReference>
<dbReference type="EMBL" id="VDES01000002">
    <property type="protein sequence ID" value="MBA1375049.1"/>
    <property type="molecule type" value="Genomic_DNA"/>
</dbReference>
<dbReference type="GO" id="GO:0102919">
    <property type="term" value="F:5,6-dimethylbenzimidazole synthase activity"/>
    <property type="evidence" value="ECO:0007669"/>
    <property type="project" value="UniProtKB-EC"/>
</dbReference>
<proteinExistence type="predicted"/>
<keyword evidence="2" id="KW-0560">Oxidoreductase</keyword>
<dbReference type="Pfam" id="PF00881">
    <property type="entry name" value="Nitroreductase"/>
    <property type="match status" value="1"/>
</dbReference>
<dbReference type="InterPro" id="IPR029479">
    <property type="entry name" value="Nitroreductase"/>
</dbReference>
<dbReference type="InterPro" id="IPR012825">
    <property type="entry name" value="BluB"/>
</dbReference>
<name>A0A7V8REL7_9SPHN</name>
<organism evidence="2 3">
    <name type="scientific">Sphingomonas ursincola</name>
    <dbReference type="NCBI Taxonomy" id="56361"/>
    <lineage>
        <taxon>Bacteria</taxon>
        <taxon>Pseudomonadati</taxon>
        <taxon>Pseudomonadota</taxon>
        <taxon>Alphaproteobacteria</taxon>
        <taxon>Sphingomonadales</taxon>
        <taxon>Sphingomonadaceae</taxon>
        <taxon>Sphingomonas</taxon>
    </lineage>
</organism>
<dbReference type="NCBIfam" id="TIGR02476">
    <property type="entry name" value="BluB"/>
    <property type="match status" value="1"/>
</dbReference>
<dbReference type="SUPFAM" id="SSF55469">
    <property type="entry name" value="FMN-dependent nitroreductase-like"/>
    <property type="match status" value="1"/>
</dbReference>
<dbReference type="Proteomes" id="UP000589292">
    <property type="component" value="Unassembled WGS sequence"/>
</dbReference>
<reference evidence="2 3" key="1">
    <citation type="journal article" date="1994" name="Int. J. Syst. Bacteriol.">
        <title>Phylogenetic positions of novel aerobic, bacteriochlorophyll a-containing bacteria and description of Roseococcus thiosulfatophilus gen. nov., sp. nov., Erythromicrobium ramosum gen. nov., sp. nov., and Erythrobacter litoralis sp. nov.</title>
        <authorList>
            <person name="Yurkov V."/>
            <person name="Stackebrandt E."/>
            <person name="Holmes A."/>
            <person name="Fuerst J.A."/>
            <person name="Hugenholtz P."/>
            <person name="Golecki J."/>
            <person name="Gad'on N."/>
            <person name="Gorlenko V.M."/>
            <person name="Kompantseva E.I."/>
            <person name="Drews G."/>
        </authorList>
    </citation>
    <scope>NUCLEOTIDE SEQUENCE [LARGE SCALE GENOMIC DNA]</scope>
    <source>
        <strain evidence="2 3">KR-99</strain>
    </source>
</reference>
<dbReference type="PANTHER" id="PTHR23026">
    <property type="entry name" value="NADPH NITROREDUCTASE"/>
    <property type="match status" value="1"/>
</dbReference>
<dbReference type="Gene3D" id="3.40.109.10">
    <property type="entry name" value="NADH Oxidase"/>
    <property type="match status" value="1"/>
</dbReference>
<feature type="domain" description="Nitroreductase" evidence="1">
    <location>
        <begin position="18"/>
        <end position="184"/>
    </location>
</feature>
<protein>
    <submittedName>
        <fullName evidence="2">5,6-dimethylbenzimidazole synthase</fullName>
        <ecNumber evidence="2">1.13.11.79</ecNumber>
    </submittedName>
</protein>
<keyword evidence="3" id="KW-1185">Reference proteome</keyword>
<dbReference type="EC" id="1.13.11.79" evidence="2"/>
<dbReference type="InterPro" id="IPR000415">
    <property type="entry name" value="Nitroreductase-like"/>
</dbReference>
<dbReference type="PANTHER" id="PTHR23026:SF123">
    <property type="entry name" value="NAD(P)H NITROREDUCTASE RV3131-RELATED"/>
    <property type="match status" value="1"/>
</dbReference>
<evidence type="ECO:0000313" key="2">
    <source>
        <dbReference type="EMBL" id="MBA1375049.1"/>
    </source>
</evidence>
<accession>A0A7V8REL7</accession>
<gene>
    <name evidence="2" type="primary">bluB</name>
    <name evidence="2" type="ORF">FG486_11930</name>
</gene>
<comment type="caution">
    <text evidence="2">The sequence shown here is derived from an EMBL/GenBank/DDBJ whole genome shotgun (WGS) entry which is preliminary data.</text>
</comment>
<sequence>MTGPAFEPAFRDQLDNLLAWRRDVRHFEARPLPEGVLEQLLDTACRGPSVGNAQPWRFVRIVSAERRAALIAEVEAQKQQAGALYSGERKALYDRLKLHGLREAPEILAVFCDAQTEAGHGLGRVTMPETLCWSVVTAVHTLWLAARAHGIGFGWVSILDPAGMNALLDVSGDWRFVALLCLGYPERESDTPELVRHGWQDRLPAEITRLER</sequence>
<dbReference type="AlphaFoldDB" id="A0A7V8REL7"/>
<evidence type="ECO:0000259" key="1">
    <source>
        <dbReference type="Pfam" id="PF00881"/>
    </source>
</evidence>
<dbReference type="InterPro" id="IPR050627">
    <property type="entry name" value="Nitroreductase/BluB"/>
</dbReference>
<evidence type="ECO:0000313" key="3">
    <source>
        <dbReference type="Proteomes" id="UP000589292"/>
    </source>
</evidence>